<protein>
    <submittedName>
        <fullName evidence="4">MCE family protein</fullName>
    </submittedName>
</protein>
<feature type="transmembrane region" description="Helical" evidence="1">
    <location>
        <begin position="12"/>
        <end position="29"/>
    </location>
</feature>
<reference evidence="4 5" key="1">
    <citation type="submission" date="2023-10" db="EMBL/GenBank/DDBJ databases">
        <title>Development of a sustainable strategy for remediation of hydrocarbon-contaminated territories based on the waste exchange concept.</title>
        <authorList>
            <person name="Krivoruchko A."/>
        </authorList>
    </citation>
    <scope>NUCLEOTIDE SEQUENCE [LARGE SCALE GENOMIC DNA]</scope>
    <source>
        <strain evidence="4 5">IEGM 1322</strain>
    </source>
</reference>
<dbReference type="Pfam" id="PF02470">
    <property type="entry name" value="MlaD"/>
    <property type="match status" value="1"/>
</dbReference>
<comment type="caution">
    <text evidence="4">The sequence shown here is derived from an EMBL/GenBank/DDBJ whole genome shotgun (WGS) entry which is preliminary data.</text>
</comment>
<dbReference type="NCBIfam" id="TIGR00996">
    <property type="entry name" value="Mtu_fam_mce"/>
    <property type="match status" value="1"/>
</dbReference>
<accession>A0ABU4AXR9</accession>
<dbReference type="InterPro" id="IPR005693">
    <property type="entry name" value="Mce"/>
</dbReference>
<keyword evidence="1" id="KW-0812">Transmembrane</keyword>
<dbReference type="Pfam" id="PF11887">
    <property type="entry name" value="Mce4_CUP1"/>
    <property type="match status" value="1"/>
</dbReference>
<proteinExistence type="predicted"/>
<evidence type="ECO:0000256" key="1">
    <source>
        <dbReference type="SAM" id="Phobius"/>
    </source>
</evidence>
<gene>
    <name evidence="4" type="ORF">R3P95_10855</name>
</gene>
<evidence type="ECO:0000313" key="5">
    <source>
        <dbReference type="Proteomes" id="UP001185899"/>
    </source>
</evidence>
<dbReference type="PANTHER" id="PTHR33371">
    <property type="entry name" value="INTERMEMBRANE PHOSPHOLIPID TRANSPORT SYSTEM BINDING PROTEIN MLAD-RELATED"/>
    <property type="match status" value="1"/>
</dbReference>
<dbReference type="EMBL" id="JAWLKE010000004">
    <property type="protein sequence ID" value="MDV6231048.1"/>
    <property type="molecule type" value="Genomic_DNA"/>
</dbReference>
<name>A0ABU4AXR9_9NOCA</name>
<evidence type="ECO:0000259" key="2">
    <source>
        <dbReference type="Pfam" id="PF02470"/>
    </source>
</evidence>
<dbReference type="Proteomes" id="UP001185899">
    <property type="component" value="Unassembled WGS sequence"/>
</dbReference>
<feature type="domain" description="Mce/MlaD" evidence="2">
    <location>
        <begin position="40"/>
        <end position="111"/>
    </location>
</feature>
<keyword evidence="1" id="KW-1133">Transmembrane helix</keyword>
<dbReference type="InterPro" id="IPR003399">
    <property type="entry name" value="Mce/MlaD"/>
</dbReference>
<feature type="domain" description="Mammalian cell entry C-terminal" evidence="3">
    <location>
        <begin position="118"/>
        <end position="242"/>
    </location>
</feature>
<dbReference type="InterPro" id="IPR024516">
    <property type="entry name" value="Mce_C"/>
</dbReference>
<sequence>MKKVAGPAVKLLVFFTVTAVCAVIIVAALRTPVGGPLSSYGAEFDDVSGLYVGDDVRMSGVQIGKVSSVELDGALARVEFEIEDRRPIFANTQAAVRYQNLLGQRYVELVQKDLATGAPLAVGATISRDRTIPSFDISKLFNGFEPIFDTLDTAQLNQFTENILRMVQGDGSGLGPVLRDVDRITQFAVQRESIIGLLIENLGQISDSIGGQSASVADLLEQLHGLVSKLSTQMDGVLASLDQANYGLRPFVGLMEGLERAYDNSYAPVDGALRRMLPQTEQVTEMLALAPGLLTGLNASIPDPDAQTYSCSRGQQDIPGIGQIVLGGQNLVVCR</sequence>
<evidence type="ECO:0000313" key="4">
    <source>
        <dbReference type="EMBL" id="MDV6231048.1"/>
    </source>
</evidence>
<dbReference type="InterPro" id="IPR052336">
    <property type="entry name" value="MlaD_Phospholipid_Transporter"/>
</dbReference>
<dbReference type="RefSeq" id="WP_317548357.1">
    <property type="nucleotide sequence ID" value="NZ_JAWLKE010000004.1"/>
</dbReference>
<dbReference type="PANTHER" id="PTHR33371:SF17">
    <property type="entry name" value="MCE-FAMILY PROTEIN MCE1B"/>
    <property type="match status" value="1"/>
</dbReference>
<organism evidence="4 5">
    <name type="scientific">Rhodococcus cercidiphylli</name>
    <dbReference type="NCBI Taxonomy" id="489916"/>
    <lineage>
        <taxon>Bacteria</taxon>
        <taxon>Bacillati</taxon>
        <taxon>Actinomycetota</taxon>
        <taxon>Actinomycetes</taxon>
        <taxon>Mycobacteriales</taxon>
        <taxon>Nocardiaceae</taxon>
        <taxon>Rhodococcus</taxon>
    </lineage>
</organism>
<evidence type="ECO:0000259" key="3">
    <source>
        <dbReference type="Pfam" id="PF11887"/>
    </source>
</evidence>
<keyword evidence="5" id="KW-1185">Reference proteome</keyword>
<keyword evidence="1" id="KW-0472">Membrane</keyword>